<dbReference type="CDD" id="cd00086">
    <property type="entry name" value="homeodomain"/>
    <property type="match status" value="1"/>
</dbReference>
<dbReference type="RefSeq" id="XP_006825181.1">
    <property type="nucleotide sequence ID" value="XM_006825118.1"/>
</dbReference>
<name>A0ABM0MYU0_SACKO</name>
<dbReference type="InterPro" id="IPR003654">
    <property type="entry name" value="OAR_dom"/>
</dbReference>
<proteinExistence type="predicted"/>
<evidence type="ECO:0000259" key="9">
    <source>
        <dbReference type="PROSITE" id="PS50071"/>
    </source>
</evidence>
<evidence type="ECO:0000256" key="2">
    <source>
        <dbReference type="ARBA" id="ARBA00023125"/>
    </source>
</evidence>
<evidence type="ECO:0000256" key="6">
    <source>
        <dbReference type="RuleBase" id="RU000682"/>
    </source>
</evidence>
<keyword evidence="8" id="KW-1133">Transmembrane helix</keyword>
<feature type="domain" description="Homeobox" evidence="9">
    <location>
        <begin position="141"/>
        <end position="201"/>
    </location>
</feature>
<dbReference type="Pfam" id="PF00046">
    <property type="entry name" value="Homeodomain"/>
    <property type="match status" value="1"/>
</dbReference>
<organism evidence="11 12">
    <name type="scientific">Saccoglossus kowalevskii</name>
    <name type="common">Acorn worm</name>
    <dbReference type="NCBI Taxonomy" id="10224"/>
    <lineage>
        <taxon>Eukaryota</taxon>
        <taxon>Metazoa</taxon>
        <taxon>Hemichordata</taxon>
        <taxon>Enteropneusta</taxon>
        <taxon>Harrimaniidae</taxon>
        <taxon>Saccoglossus</taxon>
    </lineage>
</organism>
<dbReference type="PROSITE" id="PS50803">
    <property type="entry name" value="OAR"/>
    <property type="match status" value="1"/>
</dbReference>
<evidence type="ECO:0000259" key="10">
    <source>
        <dbReference type="PROSITE" id="PS50803"/>
    </source>
</evidence>
<evidence type="ECO:0000313" key="11">
    <source>
        <dbReference type="Proteomes" id="UP000694865"/>
    </source>
</evidence>
<evidence type="ECO:0000313" key="12">
    <source>
        <dbReference type="RefSeq" id="XP_006825181.1"/>
    </source>
</evidence>
<feature type="region of interest" description="Disordered" evidence="7">
    <location>
        <begin position="378"/>
        <end position="415"/>
    </location>
</feature>
<dbReference type="PANTHER" id="PTHR24329:SF543">
    <property type="entry name" value="FI01017P-RELATED"/>
    <property type="match status" value="1"/>
</dbReference>
<keyword evidence="8" id="KW-0472">Membrane</keyword>
<comment type="subcellular location">
    <subcellularLocation>
        <location evidence="1 5 6">Nucleus</location>
    </subcellularLocation>
</comment>
<protein>
    <submittedName>
        <fullName evidence="12">Homeobox protein ARX-like</fullName>
    </submittedName>
</protein>
<evidence type="ECO:0000256" key="4">
    <source>
        <dbReference type="ARBA" id="ARBA00023242"/>
    </source>
</evidence>
<dbReference type="SMART" id="SM00389">
    <property type="entry name" value="HOX"/>
    <property type="match status" value="1"/>
</dbReference>
<evidence type="ECO:0000256" key="1">
    <source>
        <dbReference type="ARBA" id="ARBA00004123"/>
    </source>
</evidence>
<dbReference type="SUPFAM" id="SSF46689">
    <property type="entry name" value="Homeodomain-like"/>
    <property type="match status" value="1"/>
</dbReference>
<dbReference type="InterPro" id="IPR009057">
    <property type="entry name" value="Homeodomain-like_sf"/>
</dbReference>
<keyword evidence="11" id="KW-1185">Reference proteome</keyword>
<sequence length="415" mass="45063">MSYNCPKLRISTTSKVHVLGHGVAILGTLRQNRAAPEQRSAKLYMYRNGKLKTNTNNLTKAQAKQKTLLYGPYTSTVNITKKFVLVPALNTAMFTLSVLILAAFASMGTSLASSHPLVAPAAHMPTLGDEILMDEYMFNRRRQRRNRTTFTPQQLSELESLFQKTHYPDIFVREDLAMRIHLSEARVQVWFQNRRAKWRKACRMRFGREAWRARQMAYATGNPVASANPWLTAAGAAAAAAGVHPPSATATDLLYNETMRAAAAQNCLRDGIAAATLSARHAPGVSNIPGCACLLTNKDHKIPHPSVTSVPTSALNSLTVPSSIFAAAKLALPSSLGSGSALLTSGNCGTFSACNDHCNSSVAALRLRAKEHIQRESITRPSLWPTTTHTTASTESLSSVSSISSNGTDKNEERK</sequence>
<dbReference type="Proteomes" id="UP000694865">
    <property type="component" value="Unplaced"/>
</dbReference>
<gene>
    <name evidence="12" type="primary">LOC100369847</name>
</gene>
<dbReference type="PANTHER" id="PTHR24329">
    <property type="entry name" value="HOMEOBOX PROTEIN ARISTALESS"/>
    <property type="match status" value="1"/>
</dbReference>
<dbReference type="PROSITE" id="PS50071">
    <property type="entry name" value="HOMEOBOX_2"/>
    <property type="match status" value="1"/>
</dbReference>
<feature type="compositionally biased region" description="Low complexity" evidence="7">
    <location>
        <begin position="379"/>
        <end position="408"/>
    </location>
</feature>
<evidence type="ECO:0000256" key="7">
    <source>
        <dbReference type="SAM" id="MobiDB-lite"/>
    </source>
</evidence>
<keyword evidence="2 5" id="KW-0238">DNA-binding</keyword>
<keyword evidence="3 5" id="KW-0371">Homeobox</keyword>
<reference evidence="12" key="1">
    <citation type="submission" date="2025-08" db="UniProtKB">
        <authorList>
            <consortium name="RefSeq"/>
        </authorList>
    </citation>
    <scope>IDENTIFICATION</scope>
    <source>
        <tissue evidence="12">Testes</tissue>
    </source>
</reference>
<feature type="transmembrane region" description="Helical" evidence="8">
    <location>
        <begin position="83"/>
        <end position="105"/>
    </location>
</feature>
<keyword evidence="4 5" id="KW-0539">Nucleus</keyword>
<evidence type="ECO:0000256" key="3">
    <source>
        <dbReference type="ARBA" id="ARBA00023155"/>
    </source>
</evidence>
<dbReference type="InterPro" id="IPR001356">
    <property type="entry name" value="HD"/>
</dbReference>
<dbReference type="GeneID" id="100369847"/>
<feature type="domain" description="OAR" evidence="10">
    <location>
        <begin position="360"/>
        <end position="373"/>
    </location>
</feature>
<evidence type="ECO:0000256" key="5">
    <source>
        <dbReference type="PROSITE-ProRule" id="PRU00108"/>
    </source>
</evidence>
<accession>A0ABM0MYU0</accession>
<dbReference type="Pfam" id="PF03826">
    <property type="entry name" value="OAR"/>
    <property type="match status" value="1"/>
</dbReference>
<dbReference type="PROSITE" id="PS00027">
    <property type="entry name" value="HOMEOBOX_1"/>
    <property type="match status" value="1"/>
</dbReference>
<dbReference type="Gene3D" id="1.10.10.60">
    <property type="entry name" value="Homeodomain-like"/>
    <property type="match status" value="1"/>
</dbReference>
<feature type="DNA-binding region" description="Homeobox" evidence="5">
    <location>
        <begin position="143"/>
        <end position="202"/>
    </location>
</feature>
<dbReference type="InterPro" id="IPR050649">
    <property type="entry name" value="Paired_Homeobox_TFs"/>
</dbReference>
<keyword evidence="8" id="KW-0812">Transmembrane</keyword>
<dbReference type="InterPro" id="IPR017970">
    <property type="entry name" value="Homeobox_CS"/>
</dbReference>
<evidence type="ECO:0000256" key="8">
    <source>
        <dbReference type="SAM" id="Phobius"/>
    </source>
</evidence>